<name>A0AAN6DWG1_9EURO</name>
<protein>
    <recommendedName>
        <fullName evidence="2">Protein kinase domain-containing protein</fullName>
    </recommendedName>
</protein>
<feature type="compositionally biased region" description="Low complexity" evidence="1">
    <location>
        <begin position="566"/>
        <end position="576"/>
    </location>
</feature>
<dbReference type="PANTHER" id="PTHR34706">
    <property type="entry name" value="SLR1338 PROTEIN"/>
    <property type="match status" value="1"/>
</dbReference>
<accession>A0AAN6DWG1</accession>
<dbReference type="EMBL" id="MU404355">
    <property type="protein sequence ID" value="KAI1612080.1"/>
    <property type="molecule type" value="Genomic_DNA"/>
</dbReference>
<comment type="caution">
    <text evidence="3">The sequence shown here is derived from an EMBL/GenBank/DDBJ whole genome shotgun (WGS) entry which is preliminary data.</text>
</comment>
<dbReference type="InterPro" id="IPR011009">
    <property type="entry name" value="Kinase-like_dom_sf"/>
</dbReference>
<dbReference type="GO" id="GO:0005524">
    <property type="term" value="F:ATP binding"/>
    <property type="evidence" value="ECO:0007669"/>
    <property type="project" value="InterPro"/>
</dbReference>
<dbReference type="SUPFAM" id="SSF56112">
    <property type="entry name" value="Protein kinase-like (PK-like)"/>
    <property type="match status" value="1"/>
</dbReference>
<evidence type="ECO:0000313" key="4">
    <source>
        <dbReference type="Proteomes" id="UP001203852"/>
    </source>
</evidence>
<dbReference type="Pfam" id="PF00069">
    <property type="entry name" value="Pkinase"/>
    <property type="match status" value="1"/>
</dbReference>
<gene>
    <name evidence="3" type="ORF">EDD36DRAFT_273648</name>
</gene>
<keyword evidence="4" id="KW-1185">Reference proteome</keyword>
<feature type="domain" description="Protein kinase" evidence="2">
    <location>
        <begin position="160"/>
        <end position="497"/>
    </location>
</feature>
<evidence type="ECO:0000313" key="3">
    <source>
        <dbReference type="EMBL" id="KAI1612080.1"/>
    </source>
</evidence>
<feature type="compositionally biased region" description="Polar residues" evidence="1">
    <location>
        <begin position="652"/>
        <end position="679"/>
    </location>
</feature>
<dbReference type="Gene3D" id="1.10.510.10">
    <property type="entry name" value="Transferase(Phosphotransferase) domain 1"/>
    <property type="match status" value="1"/>
</dbReference>
<feature type="compositionally biased region" description="Low complexity" evidence="1">
    <location>
        <begin position="615"/>
        <end position="631"/>
    </location>
</feature>
<dbReference type="Proteomes" id="UP001203852">
    <property type="component" value="Unassembled WGS sequence"/>
</dbReference>
<dbReference type="InterPro" id="IPR000719">
    <property type="entry name" value="Prot_kinase_dom"/>
</dbReference>
<evidence type="ECO:0000259" key="2">
    <source>
        <dbReference type="PROSITE" id="PS50011"/>
    </source>
</evidence>
<sequence length="985" mass="109866">MATKQPDHHLIIQSFRKWVDDNSVPGTLGDTEKPNTQFMIGSRLETYLKDASNTRNLLRALWDSEDPPLQSQDILGKCSKGFAILLLIGMGKYIQYFVQYDSLWDGHMPFDRESPPAKFPTTDMCPDFFQRFVERQWQFFSHHFHNSVDIHLAPERILPIKSKVLIGTGGFADLYKITVHTAYDGLTPGRDPGRDANKGFTNTYVLKTYRTQDAELHYSNEINAFQRLRLQSGCLGKVVIGFFGSFRQGKTFNTLIEYASGGTLEDFLQKNDPPTDAEDIHKLWSAIFELTKAIQSIHSLSQDEGGPPILQGWHQDIKPSNILVTPSKTNCSFDVQFKLADLGLAHFRRIKSGNREEADRDTQGTRIYGAPECYRFDYFDRNQKLDVKQSVDIWSLGCVYSEIAVWVVLGKGALVRYQRDRREETAEMDDFTDHGCFHNGETVLECVKDIHNKVFSSTRESDHITKAVIRKLLDEMLDDFEGRPNARQLRKKAQTILTNAEQAEAERNNGGVIPSERQRGSNPNKGKSRRLPAKLPPDGGIHDWGGQASKHAEPRALGKSQTFNFPEVVPSSPESSLRGSLESLVRDPAVTTHAPQDPGSVSRPTLRPMSASDPSSLNNENSSQSSALASEMDSLSLKHTSDVNGARGLGSGQSNTRQNTTGSSERPTVPNISSPSGNYRSPGEAIVPLGEGAQQGTLVPAPSAAGSQEGALSTQDPTANGGVQAEVLKVERPQLPKITLGELENWVLRKKRDRDVVVPLEHKDEIMRELGLRDHVFLIDDAGSMRKYWRGKDSVIDLAKALAYIVKASDKDGMDLYFTCTEGKHNVANATTMESRLASKLVNSVAKSNMADMLGRITEEYEERLRRERSTPGKRKSFFGKSDTLKPLNIYVFTDAVWQPHCNVGEVITALTTTMKDLKYPRRQVGIQFIQFGNDPAYTEKLKNLDDAVGFDIPEGYDIVDTEPAVGGNCWKMLVGAINKWYDKG</sequence>
<dbReference type="GO" id="GO:0004672">
    <property type="term" value="F:protein kinase activity"/>
    <property type="evidence" value="ECO:0007669"/>
    <property type="project" value="InterPro"/>
</dbReference>
<dbReference type="AlphaFoldDB" id="A0AAN6DWG1"/>
<feature type="region of interest" description="Disordered" evidence="1">
    <location>
        <begin position="499"/>
        <end position="720"/>
    </location>
</feature>
<dbReference type="CDD" id="cd00180">
    <property type="entry name" value="PKc"/>
    <property type="match status" value="1"/>
</dbReference>
<reference evidence="3" key="1">
    <citation type="journal article" date="2022" name="bioRxiv">
        <title>Deciphering the potential niche of two novel black yeast fungi from a biological soil crust based on their genomes, phenotypes, and melanin regulation.</title>
        <authorList>
            <consortium name="DOE Joint Genome Institute"/>
            <person name="Carr E.C."/>
            <person name="Barton Q."/>
            <person name="Grambo S."/>
            <person name="Sullivan M."/>
            <person name="Renfro C.M."/>
            <person name="Kuo A."/>
            <person name="Pangilinan J."/>
            <person name="Lipzen A."/>
            <person name="Keymanesh K."/>
            <person name="Savage E."/>
            <person name="Barry K."/>
            <person name="Grigoriev I.V."/>
            <person name="Riekhof W.R."/>
            <person name="Harris S.S."/>
        </authorList>
    </citation>
    <scope>NUCLEOTIDE SEQUENCE</scope>
    <source>
        <strain evidence="3">JF 03-4F</strain>
    </source>
</reference>
<dbReference type="SMART" id="SM00220">
    <property type="entry name" value="S_TKc"/>
    <property type="match status" value="1"/>
</dbReference>
<dbReference type="PANTHER" id="PTHR34706:SF1">
    <property type="entry name" value="VWFA DOMAIN-CONTAINING PROTEIN"/>
    <property type="match status" value="1"/>
</dbReference>
<proteinExistence type="predicted"/>
<evidence type="ECO:0000256" key="1">
    <source>
        <dbReference type="SAM" id="MobiDB-lite"/>
    </source>
</evidence>
<dbReference type="PROSITE" id="PS50011">
    <property type="entry name" value="PROTEIN_KINASE_DOM"/>
    <property type="match status" value="1"/>
</dbReference>
<organism evidence="3 4">
    <name type="scientific">Exophiala viscosa</name>
    <dbReference type="NCBI Taxonomy" id="2486360"/>
    <lineage>
        <taxon>Eukaryota</taxon>
        <taxon>Fungi</taxon>
        <taxon>Dikarya</taxon>
        <taxon>Ascomycota</taxon>
        <taxon>Pezizomycotina</taxon>
        <taxon>Eurotiomycetes</taxon>
        <taxon>Chaetothyriomycetidae</taxon>
        <taxon>Chaetothyriales</taxon>
        <taxon>Herpotrichiellaceae</taxon>
        <taxon>Exophiala</taxon>
    </lineage>
</organism>